<keyword evidence="4" id="KW-1185">Reference proteome</keyword>
<feature type="signal peptide" evidence="2">
    <location>
        <begin position="1"/>
        <end position="21"/>
    </location>
</feature>
<dbReference type="EnsemblMetazoa" id="AMEC020283-RA">
    <property type="protein sequence ID" value="AMEC020283-PA"/>
    <property type="gene ID" value="AMEC020283"/>
</dbReference>
<organism evidence="3 4">
    <name type="scientific">Anopheles melas</name>
    <dbReference type="NCBI Taxonomy" id="34690"/>
    <lineage>
        <taxon>Eukaryota</taxon>
        <taxon>Metazoa</taxon>
        <taxon>Ecdysozoa</taxon>
        <taxon>Arthropoda</taxon>
        <taxon>Hexapoda</taxon>
        <taxon>Insecta</taxon>
        <taxon>Pterygota</taxon>
        <taxon>Neoptera</taxon>
        <taxon>Endopterygota</taxon>
        <taxon>Diptera</taxon>
        <taxon>Nematocera</taxon>
        <taxon>Culicoidea</taxon>
        <taxon>Culicidae</taxon>
        <taxon>Anophelinae</taxon>
        <taxon>Anopheles</taxon>
    </lineage>
</organism>
<evidence type="ECO:0000313" key="3">
    <source>
        <dbReference type="EnsemblMetazoa" id="AMEC020283-PA"/>
    </source>
</evidence>
<name>A0A182UH30_9DIPT</name>
<dbReference type="VEuPathDB" id="VectorBase:AMEC020283"/>
<accession>A0A182UH30</accession>
<feature type="chain" id="PRO_5008138217" evidence="2">
    <location>
        <begin position="22"/>
        <end position="215"/>
    </location>
</feature>
<reference evidence="4" key="1">
    <citation type="submission" date="2014-01" db="EMBL/GenBank/DDBJ databases">
        <title>The Genome Sequence of Anopheles melas CM1001059_A (V2).</title>
        <authorList>
            <consortium name="The Broad Institute Genomics Platform"/>
            <person name="Neafsey D.E."/>
            <person name="Besansky N."/>
            <person name="Howell P."/>
            <person name="Walton C."/>
            <person name="Young S.K."/>
            <person name="Zeng Q."/>
            <person name="Gargeya S."/>
            <person name="Fitzgerald M."/>
            <person name="Haas B."/>
            <person name="Abouelleil A."/>
            <person name="Allen A.W."/>
            <person name="Alvarado L."/>
            <person name="Arachchi H.M."/>
            <person name="Berlin A.M."/>
            <person name="Chapman S.B."/>
            <person name="Gainer-Dewar J."/>
            <person name="Goldberg J."/>
            <person name="Griggs A."/>
            <person name="Gujja S."/>
            <person name="Hansen M."/>
            <person name="Howarth C."/>
            <person name="Imamovic A."/>
            <person name="Ireland A."/>
            <person name="Larimer J."/>
            <person name="McCowan C."/>
            <person name="Murphy C."/>
            <person name="Pearson M."/>
            <person name="Poon T.W."/>
            <person name="Priest M."/>
            <person name="Roberts A."/>
            <person name="Saif S."/>
            <person name="Shea T."/>
            <person name="Sisk P."/>
            <person name="Sykes S."/>
            <person name="Wortman J."/>
            <person name="Nusbaum C."/>
            <person name="Birren B."/>
        </authorList>
    </citation>
    <scope>NUCLEOTIDE SEQUENCE [LARGE SCALE GENOMIC DNA]</scope>
    <source>
        <strain evidence="4">CM1001059</strain>
    </source>
</reference>
<dbReference type="AlphaFoldDB" id="A0A182UH30"/>
<evidence type="ECO:0000313" key="4">
    <source>
        <dbReference type="Proteomes" id="UP000075902"/>
    </source>
</evidence>
<feature type="transmembrane region" description="Helical" evidence="1">
    <location>
        <begin position="193"/>
        <end position="214"/>
    </location>
</feature>
<keyword evidence="1" id="KW-1133">Transmembrane helix</keyword>
<proteinExistence type="predicted"/>
<keyword evidence="2" id="KW-0732">Signal</keyword>
<evidence type="ECO:0000256" key="2">
    <source>
        <dbReference type="SAM" id="SignalP"/>
    </source>
</evidence>
<sequence length="215" mass="24299">MALRATFAFLALCALFRALECLRCPNRSVQSTPHDKFELSNGTLTFFRVNTLTKLNVPEFDYSLGRCLQTNVAYNERELNVTIECRNGRIVKSFTSKIYSSSAYITHNFTHAPDGTKAFELYVCEKNSFAQGWITVNREPGSVVQADLIRTTQLGFAKHCACHFRIQLSFQYTAALPGQKQMEQKAWKEKQSWIAMGVAFGGMCVLLLCVVSSYF</sequence>
<protein>
    <submittedName>
        <fullName evidence="3">Uncharacterized protein</fullName>
    </submittedName>
</protein>
<dbReference type="Proteomes" id="UP000075902">
    <property type="component" value="Unassembled WGS sequence"/>
</dbReference>
<keyword evidence="1" id="KW-0472">Membrane</keyword>
<keyword evidence="1" id="KW-0812">Transmembrane</keyword>
<evidence type="ECO:0000256" key="1">
    <source>
        <dbReference type="SAM" id="Phobius"/>
    </source>
</evidence>
<reference evidence="3" key="2">
    <citation type="submission" date="2020-05" db="UniProtKB">
        <authorList>
            <consortium name="EnsemblMetazoa"/>
        </authorList>
    </citation>
    <scope>IDENTIFICATION</scope>
    <source>
        <strain evidence="3">CM1001059</strain>
    </source>
</reference>